<dbReference type="GO" id="GO:0016787">
    <property type="term" value="F:hydrolase activity"/>
    <property type="evidence" value="ECO:0007669"/>
    <property type="project" value="UniProtKB-KW"/>
</dbReference>
<dbReference type="Proteomes" id="UP000037288">
    <property type="component" value="Unassembled WGS sequence"/>
</dbReference>
<proteinExistence type="inferred from homology"/>
<dbReference type="InterPro" id="IPR029058">
    <property type="entry name" value="AB_hydrolase_fold"/>
</dbReference>
<dbReference type="PANTHER" id="PTHR11487:SF0">
    <property type="entry name" value="S-ACYL FATTY ACID SYNTHASE THIOESTERASE, MEDIUM CHAIN"/>
    <property type="match status" value="1"/>
</dbReference>
<keyword evidence="4" id="KW-1185">Reference proteome</keyword>
<evidence type="ECO:0000256" key="1">
    <source>
        <dbReference type="ARBA" id="ARBA00007169"/>
    </source>
</evidence>
<dbReference type="RefSeq" id="WP_049717788.1">
    <property type="nucleotide sequence ID" value="NZ_LFXA01000013.1"/>
</dbReference>
<comment type="similarity">
    <text evidence="1">Belongs to the thioesterase family.</text>
</comment>
<dbReference type="PANTHER" id="PTHR11487">
    <property type="entry name" value="THIOESTERASE"/>
    <property type="match status" value="1"/>
</dbReference>
<gene>
    <name evidence="3" type="ORF">AC230_20865</name>
</gene>
<reference evidence="4" key="1">
    <citation type="submission" date="2015-07" db="EMBL/GenBank/DDBJ databases">
        <title>Draft genome sequence of Streptomyces sp. CMAA 1322, a bacterium isolated from Caatinga biome, from dry forest semiarid of Brazil.</title>
        <authorList>
            <person name="Santos S.N."/>
            <person name="Gacesa R."/>
            <person name="Taketani R.G."/>
            <person name="Long P.F."/>
            <person name="Melo I.S."/>
        </authorList>
    </citation>
    <scope>NUCLEOTIDE SEQUENCE [LARGE SCALE GENOMIC DNA]</scope>
    <source>
        <strain evidence="4">CMAA 1322</strain>
    </source>
</reference>
<dbReference type="InterPro" id="IPR012223">
    <property type="entry name" value="TEII"/>
</dbReference>
<sequence length="249" mass="27614">MTEDDELWLRCFRPAPESSHRLLCFPHAGGAASSFLPLARSLAPDVEVLAVQYPGRQDRRNEPHFTSIGELADRIHRVAAPRLDESTALLGHSMGAVLAFEVVRRMERETGRTCAGLFASGRRAPSCRREEDVHRRDDSGLLAELMDLGGTDPRILQDDELLAAFLPCLRADYEAIETYRADDGVTVGCPVTVMVGEDDPRTTLEEADAWRQHTTAAFELWSFPGGHFFLDGPHHAQVVRTIAGRLGNR</sequence>
<comment type="caution">
    <text evidence="3">The sequence shown here is derived from an EMBL/GenBank/DDBJ whole genome shotgun (WGS) entry which is preliminary data.</text>
</comment>
<evidence type="ECO:0000313" key="3">
    <source>
        <dbReference type="EMBL" id="KNB50867.1"/>
    </source>
</evidence>
<dbReference type="Pfam" id="PF00975">
    <property type="entry name" value="Thioesterase"/>
    <property type="match status" value="1"/>
</dbReference>
<dbReference type="SUPFAM" id="SSF53474">
    <property type="entry name" value="alpha/beta-Hydrolases"/>
    <property type="match status" value="1"/>
</dbReference>
<dbReference type="GO" id="GO:0008610">
    <property type="term" value="P:lipid biosynthetic process"/>
    <property type="evidence" value="ECO:0007669"/>
    <property type="project" value="TreeGrafter"/>
</dbReference>
<evidence type="ECO:0000313" key="4">
    <source>
        <dbReference type="Proteomes" id="UP000037288"/>
    </source>
</evidence>
<dbReference type="STRING" id="1678637.AC230_20865"/>
<dbReference type="EMBL" id="LFXA01000013">
    <property type="protein sequence ID" value="KNB50867.1"/>
    <property type="molecule type" value="Genomic_DNA"/>
</dbReference>
<evidence type="ECO:0000259" key="2">
    <source>
        <dbReference type="Pfam" id="PF00975"/>
    </source>
</evidence>
<protein>
    <submittedName>
        <fullName evidence="3">Oleoyl-ACP hydrolase</fullName>
    </submittedName>
</protein>
<name>A0A0K9XDY9_9ACTN</name>
<dbReference type="PATRIC" id="fig|1678637.3.peg.4473"/>
<feature type="domain" description="Thioesterase" evidence="2">
    <location>
        <begin position="21"/>
        <end position="243"/>
    </location>
</feature>
<keyword evidence="3" id="KW-0378">Hydrolase</keyword>
<accession>A0A0K9XDY9</accession>
<dbReference type="Gene3D" id="3.40.50.1820">
    <property type="entry name" value="alpha/beta hydrolase"/>
    <property type="match status" value="1"/>
</dbReference>
<dbReference type="InterPro" id="IPR001031">
    <property type="entry name" value="Thioesterase"/>
</dbReference>
<organism evidence="3 4">
    <name type="scientific">Streptomyces caatingaensis</name>
    <dbReference type="NCBI Taxonomy" id="1678637"/>
    <lineage>
        <taxon>Bacteria</taxon>
        <taxon>Bacillati</taxon>
        <taxon>Actinomycetota</taxon>
        <taxon>Actinomycetes</taxon>
        <taxon>Kitasatosporales</taxon>
        <taxon>Streptomycetaceae</taxon>
        <taxon>Streptomyces</taxon>
    </lineage>
</organism>
<dbReference type="AlphaFoldDB" id="A0A0K9XDY9"/>